<keyword evidence="1 7" id="KW-0596">Phosphopantetheine</keyword>
<comment type="similarity">
    <text evidence="7">Belongs to the acyl carrier protein (ACP) family.</text>
</comment>
<dbReference type="HAMAP" id="MF_01217">
    <property type="entry name" value="Acyl_carrier"/>
    <property type="match status" value="1"/>
</dbReference>
<keyword evidence="2 7" id="KW-0444">Lipid biosynthesis</keyword>
<evidence type="ECO:0000313" key="11">
    <source>
        <dbReference type="EMBL" id="PAU49981.1"/>
    </source>
</evidence>
<evidence type="ECO:0000256" key="9">
    <source>
        <dbReference type="RuleBase" id="RU003545"/>
    </source>
</evidence>
<sequence>MADGVFEAVAACVVDVLQVPTGKVVEEAVFTEDLGATSLTLVEVVMALEEAFGIDVPEADVEAVRTVGDACDLVRRLS</sequence>
<dbReference type="Pfam" id="PF00550">
    <property type="entry name" value="PP-binding"/>
    <property type="match status" value="1"/>
</dbReference>
<dbReference type="GO" id="GO:0000035">
    <property type="term" value="F:acyl binding"/>
    <property type="evidence" value="ECO:0007669"/>
    <property type="project" value="TreeGrafter"/>
</dbReference>
<keyword evidence="4 7" id="KW-0276">Fatty acid metabolism</keyword>
<comment type="function">
    <text evidence="7 9">Carrier of the growing fatty acid chain in fatty acid biosynthesis.</text>
</comment>
<protein>
    <recommendedName>
        <fullName evidence="7 8">Acyl carrier protein</fullName>
        <shortName evidence="7">ACP</shortName>
    </recommendedName>
</protein>
<dbReference type="GO" id="GO:0009245">
    <property type="term" value="P:lipid A biosynthetic process"/>
    <property type="evidence" value="ECO:0007669"/>
    <property type="project" value="TreeGrafter"/>
</dbReference>
<dbReference type="InterPro" id="IPR020806">
    <property type="entry name" value="PKS_PP-bd"/>
</dbReference>
<dbReference type="SMART" id="SM00823">
    <property type="entry name" value="PKS_PP"/>
    <property type="match status" value="1"/>
</dbReference>
<evidence type="ECO:0000256" key="6">
    <source>
        <dbReference type="ARBA" id="ARBA00023160"/>
    </source>
</evidence>
<dbReference type="EMBL" id="NSJV01000093">
    <property type="protein sequence ID" value="PAU49981.1"/>
    <property type="molecule type" value="Genomic_DNA"/>
</dbReference>
<name>A0A2A2DER3_9ACTN</name>
<evidence type="ECO:0000259" key="10">
    <source>
        <dbReference type="PROSITE" id="PS50075"/>
    </source>
</evidence>
<keyword evidence="12" id="KW-1185">Reference proteome</keyword>
<comment type="subcellular location">
    <subcellularLocation>
        <location evidence="7">Cytoplasm</location>
    </subcellularLocation>
</comment>
<dbReference type="NCBIfam" id="NF002148">
    <property type="entry name" value="PRK00982.1-2"/>
    <property type="match status" value="1"/>
</dbReference>
<dbReference type="PROSITE" id="PS50075">
    <property type="entry name" value="CARRIER"/>
    <property type="match status" value="1"/>
</dbReference>
<comment type="pathway">
    <text evidence="7 9">Lipid metabolism; fatty acid biosynthesis.</text>
</comment>
<evidence type="ECO:0000256" key="3">
    <source>
        <dbReference type="ARBA" id="ARBA00022553"/>
    </source>
</evidence>
<keyword evidence="7" id="KW-0963">Cytoplasm</keyword>
<dbReference type="InterPro" id="IPR003231">
    <property type="entry name" value="ACP"/>
</dbReference>
<gene>
    <name evidence="7 11" type="primary">acpP</name>
    <name evidence="11" type="ORF">CK936_04835</name>
</gene>
<dbReference type="RefSeq" id="WP_095579203.1">
    <property type="nucleotide sequence ID" value="NZ_JAJQQS010000016.1"/>
</dbReference>
<dbReference type="GO" id="GO:0017000">
    <property type="term" value="P:antibiotic biosynthetic process"/>
    <property type="evidence" value="ECO:0007669"/>
    <property type="project" value="UniProtKB-ARBA"/>
</dbReference>
<evidence type="ECO:0000256" key="7">
    <source>
        <dbReference type="HAMAP-Rule" id="MF_01217"/>
    </source>
</evidence>
<evidence type="ECO:0000256" key="4">
    <source>
        <dbReference type="ARBA" id="ARBA00022832"/>
    </source>
</evidence>
<feature type="domain" description="Carrier" evidence="10">
    <location>
        <begin position="3"/>
        <end position="78"/>
    </location>
</feature>
<dbReference type="UniPathway" id="UPA00094"/>
<dbReference type="PANTHER" id="PTHR20863:SF76">
    <property type="entry name" value="CARRIER DOMAIN-CONTAINING PROTEIN"/>
    <property type="match status" value="1"/>
</dbReference>
<reference evidence="11 12" key="1">
    <citation type="submission" date="2017-08" db="EMBL/GenBank/DDBJ databases">
        <title>Genome sequence of Streptomyces albireticuli NRRL B-1670.</title>
        <authorList>
            <person name="Graham D.E."/>
            <person name="Mahan K.M."/>
            <person name="Klingeman D.M."/>
            <person name="Hettich R.L."/>
            <person name="Parry R.J."/>
            <person name="Spain J.C."/>
        </authorList>
    </citation>
    <scope>NUCLEOTIDE SEQUENCE [LARGE SCALE GENOMIC DNA]</scope>
    <source>
        <strain evidence="11 12">NRRL B-1670</strain>
    </source>
</reference>
<feature type="modified residue" description="O-(pantetheine 4'-phosphoryl)serine" evidence="7">
    <location>
        <position position="38"/>
    </location>
</feature>
<dbReference type="GO" id="GO:0031177">
    <property type="term" value="F:phosphopantetheine binding"/>
    <property type="evidence" value="ECO:0007669"/>
    <property type="project" value="InterPro"/>
</dbReference>
<proteinExistence type="inferred from homology"/>
<dbReference type="GO" id="GO:0016020">
    <property type="term" value="C:membrane"/>
    <property type="evidence" value="ECO:0007669"/>
    <property type="project" value="GOC"/>
</dbReference>
<dbReference type="GO" id="GO:0000036">
    <property type="term" value="F:acyl carrier activity"/>
    <property type="evidence" value="ECO:0007669"/>
    <property type="project" value="UniProtKB-UniRule"/>
</dbReference>
<accession>A0A2A2DER3</accession>
<comment type="PTM">
    <text evidence="7">4'-phosphopantetheine is transferred from CoA to a specific serine of apo-ACP by AcpS. This modification is essential for activity because fatty acids are bound in thioester linkage to the sulfhydryl of the prosthetic group.</text>
</comment>
<dbReference type="AlphaFoldDB" id="A0A2A2DER3"/>
<evidence type="ECO:0000256" key="1">
    <source>
        <dbReference type="ARBA" id="ARBA00022450"/>
    </source>
</evidence>
<keyword evidence="5 7" id="KW-0443">Lipid metabolism</keyword>
<evidence type="ECO:0000256" key="2">
    <source>
        <dbReference type="ARBA" id="ARBA00022516"/>
    </source>
</evidence>
<dbReference type="InterPro" id="IPR036736">
    <property type="entry name" value="ACP-like_sf"/>
</dbReference>
<comment type="caution">
    <text evidence="11">The sequence shown here is derived from an EMBL/GenBank/DDBJ whole genome shotgun (WGS) entry which is preliminary data.</text>
</comment>
<organism evidence="11 12">
    <name type="scientific">Streptomyces albireticuli</name>
    <dbReference type="NCBI Taxonomy" id="1940"/>
    <lineage>
        <taxon>Bacteria</taxon>
        <taxon>Bacillati</taxon>
        <taxon>Actinomycetota</taxon>
        <taxon>Actinomycetes</taxon>
        <taxon>Kitasatosporales</taxon>
        <taxon>Streptomycetaceae</taxon>
        <taxon>Streptomyces</taxon>
    </lineage>
</organism>
<dbReference type="InterPro" id="IPR009081">
    <property type="entry name" value="PP-bd_ACP"/>
</dbReference>
<dbReference type="SUPFAM" id="SSF47336">
    <property type="entry name" value="ACP-like"/>
    <property type="match status" value="1"/>
</dbReference>
<keyword evidence="6 7" id="KW-0275">Fatty acid biosynthesis</keyword>
<dbReference type="NCBIfam" id="TIGR00517">
    <property type="entry name" value="acyl_carrier"/>
    <property type="match status" value="1"/>
</dbReference>
<dbReference type="Gene3D" id="1.10.1200.10">
    <property type="entry name" value="ACP-like"/>
    <property type="match status" value="1"/>
</dbReference>
<evidence type="ECO:0000256" key="5">
    <source>
        <dbReference type="ARBA" id="ARBA00023098"/>
    </source>
</evidence>
<dbReference type="Proteomes" id="UP000218944">
    <property type="component" value="Unassembled WGS sequence"/>
</dbReference>
<evidence type="ECO:0000313" key="12">
    <source>
        <dbReference type="Proteomes" id="UP000218944"/>
    </source>
</evidence>
<comment type="PTM">
    <text evidence="9">4'-phosphopantetheine is transferred from CoA to a specific serine of apo-ACP by acpS.</text>
</comment>
<evidence type="ECO:0000256" key="8">
    <source>
        <dbReference type="NCBIfam" id="TIGR00517"/>
    </source>
</evidence>
<dbReference type="PANTHER" id="PTHR20863">
    <property type="entry name" value="ACYL CARRIER PROTEIN"/>
    <property type="match status" value="1"/>
</dbReference>
<keyword evidence="3 7" id="KW-0597">Phosphoprotein</keyword>
<dbReference type="GO" id="GO:0005829">
    <property type="term" value="C:cytosol"/>
    <property type="evidence" value="ECO:0007669"/>
    <property type="project" value="TreeGrafter"/>
</dbReference>